<proteinExistence type="predicted"/>
<keyword evidence="1" id="KW-0812">Transmembrane</keyword>
<evidence type="ECO:0000313" key="2">
    <source>
        <dbReference type="EMBL" id="ADI31544.1"/>
    </source>
</evidence>
<sequence>MNLYGLKKIREILELIDTILGIISQIIVYLTYIYLILLIRLSISTIMLRIILWRRRLPNKLRKRIIEIYEDKALEMLDVMNLLKNVLSWNTLFSPNSREENNI</sequence>
<keyword evidence="1" id="KW-0472">Membrane</keyword>
<accession>D7DBJ7</accession>
<evidence type="ECO:0000313" key="3">
    <source>
        <dbReference type="Proteomes" id="UP000002573"/>
    </source>
</evidence>
<feature type="transmembrane region" description="Helical" evidence="1">
    <location>
        <begin position="12"/>
        <end position="28"/>
    </location>
</feature>
<name>D7DBJ7_STAHD</name>
<dbReference type="Proteomes" id="UP000002573">
    <property type="component" value="Chromosome"/>
</dbReference>
<reference evidence="2 3" key="2">
    <citation type="journal article" date="2011" name="Stand. Genomic Sci.">
        <title>Complete genome sequence of Staphylothermus hellenicus P8.</title>
        <authorList>
            <person name="Anderson I."/>
            <person name="Wirth R."/>
            <person name="Lucas S."/>
            <person name="Copeland A."/>
            <person name="Lapidus A."/>
            <person name="Cheng J.F."/>
            <person name="Goodwin L."/>
            <person name="Pitluck S."/>
            <person name="Davenport K."/>
            <person name="Detter J.C."/>
            <person name="Han C."/>
            <person name="Tapia R."/>
            <person name="Land M."/>
            <person name="Hauser L."/>
            <person name="Pati A."/>
            <person name="Mikhailova N."/>
            <person name="Woyke T."/>
            <person name="Klenk H.P."/>
            <person name="Kyrpides N."/>
            <person name="Ivanova N."/>
        </authorList>
    </citation>
    <scope>NUCLEOTIDE SEQUENCE [LARGE SCALE GENOMIC DNA]</scope>
    <source>
        <strain evidence="3">DSM 12710 / JCM 10830 / BK20S6-10-b1 / P8</strain>
    </source>
</reference>
<dbReference type="EMBL" id="CP002051">
    <property type="protein sequence ID" value="ADI31544.1"/>
    <property type="molecule type" value="Genomic_DNA"/>
</dbReference>
<dbReference type="AlphaFoldDB" id="D7DBJ7"/>
<evidence type="ECO:0000256" key="1">
    <source>
        <dbReference type="SAM" id="Phobius"/>
    </source>
</evidence>
<reference evidence="3" key="1">
    <citation type="submission" date="2010-05" db="EMBL/GenBank/DDBJ databases">
        <title>Complete sequence of Staphylothermus hellenicus DSM 12710.</title>
        <authorList>
            <consortium name="US DOE Joint Genome Institute"/>
            <person name="Lucas S."/>
            <person name="Copeland A."/>
            <person name="Lapidus A."/>
            <person name="Cheng J.-F."/>
            <person name="Bruce D."/>
            <person name="Goodwin L."/>
            <person name="Pitluck S."/>
            <person name="Davenport K."/>
            <person name="Detter J.C."/>
            <person name="Han C."/>
            <person name="Tapia R."/>
            <person name="Larimer F."/>
            <person name="Land M."/>
            <person name="Hauser L."/>
            <person name="Kyrpides N."/>
            <person name="Mikhailova N."/>
            <person name="Anderson I.J."/>
            <person name="Woyke T."/>
        </authorList>
    </citation>
    <scope>NUCLEOTIDE SEQUENCE [LARGE SCALE GENOMIC DNA]</scope>
    <source>
        <strain evidence="3">DSM 12710 / JCM 10830 / BK20S6-10-b1 / P8</strain>
    </source>
</reference>
<organism evidence="2 3">
    <name type="scientific">Staphylothermus hellenicus (strain DSM 12710 / JCM 10830 / BK20S6-10-b1 / P8)</name>
    <dbReference type="NCBI Taxonomy" id="591019"/>
    <lineage>
        <taxon>Archaea</taxon>
        <taxon>Thermoproteota</taxon>
        <taxon>Thermoprotei</taxon>
        <taxon>Desulfurococcales</taxon>
        <taxon>Desulfurococcaceae</taxon>
        <taxon>Staphylothermus</taxon>
    </lineage>
</organism>
<gene>
    <name evidence="2" type="ordered locus">Shell_0413</name>
</gene>
<protein>
    <submittedName>
        <fullName evidence="2">Uncharacterized protein</fullName>
    </submittedName>
</protein>
<dbReference type="RefSeq" id="WP_013142742.1">
    <property type="nucleotide sequence ID" value="NC_014205.1"/>
</dbReference>
<dbReference type="HOGENOM" id="CLU_2461911_0_0_2"/>
<keyword evidence="3" id="KW-1185">Reference proteome</keyword>
<dbReference type="GeneID" id="9233702"/>
<dbReference type="STRING" id="591019.Shell_0413"/>
<dbReference type="OrthoDB" id="385280at2157"/>
<dbReference type="KEGG" id="shc:Shell_0413"/>
<dbReference type="eggNOG" id="arCOG11221">
    <property type="taxonomic scope" value="Archaea"/>
</dbReference>
<keyword evidence="1" id="KW-1133">Transmembrane helix</keyword>